<evidence type="ECO:0000256" key="1">
    <source>
        <dbReference type="RuleBase" id="RU362006"/>
    </source>
</evidence>
<dbReference type="Proteomes" id="UP000594638">
    <property type="component" value="Unassembled WGS sequence"/>
</dbReference>
<feature type="compositionally biased region" description="Low complexity" evidence="2">
    <location>
        <begin position="174"/>
        <end position="192"/>
    </location>
</feature>
<comment type="similarity">
    <text evidence="1">Belongs to the DP1 family.</text>
</comment>
<feature type="compositionally biased region" description="Polar residues" evidence="2">
    <location>
        <begin position="212"/>
        <end position="256"/>
    </location>
</feature>
<name>A0A8S0SCW1_OLEEU</name>
<dbReference type="Pfam" id="PF03134">
    <property type="entry name" value="TB2_DP1_HVA22"/>
    <property type="match status" value="1"/>
</dbReference>
<sequence>MIGCFITRGLVLVLGYAYPAYECFKTVEMNKPDIEQLRFWCQYWILAAGLTVCERIGDMFIGWVPMYSEAKLAFFIYLWYPKTKGTRYVYDSFFRPYVAKHETEIDRNLFELRTRAGDIAFLYWQKAASYGQSRIFEIFQYVASQSTPRPSQTQQQDAKSQHPTTPNLKSAAKEQQQNNEPPSPTSSTSSSQLQEDVAEEAGPLAASKGAPLTTSLNGPKTTSTQAFRETPPLTTSLDGPKTSTQTLFKTSKSLNASEEKVMLITSMPPSASENVQSPPQETIKEESKRATGARLRKTRTR</sequence>
<comment type="subcellular location">
    <subcellularLocation>
        <location evidence="1">Membrane</location>
        <topology evidence="1">Multi-pass membrane protein</topology>
    </subcellularLocation>
</comment>
<accession>A0A8S0SCW1</accession>
<dbReference type="Gramene" id="OE9A075024T2">
    <property type="protein sequence ID" value="OE9A075024C2"/>
    <property type="gene ID" value="OE9A075024"/>
</dbReference>
<comment type="caution">
    <text evidence="3">The sequence shown here is derived from an EMBL/GenBank/DDBJ whole genome shotgun (WGS) entry which is preliminary data.</text>
</comment>
<feature type="compositionally biased region" description="Polar residues" evidence="2">
    <location>
        <begin position="157"/>
        <end position="168"/>
    </location>
</feature>
<dbReference type="AlphaFoldDB" id="A0A8S0SCW1"/>
<feature type="compositionally biased region" description="Polar residues" evidence="2">
    <location>
        <begin position="267"/>
        <end position="280"/>
    </location>
</feature>
<evidence type="ECO:0000313" key="3">
    <source>
        <dbReference type="EMBL" id="CAA2989077.1"/>
    </source>
</evidence>
<evidence type="ECO:0000256" key="2">
    <source>
        <dbReference type="SAM" id="MobiDB-lite"/>
    </source>
</evidence>
<dbReference type="OrthoDB" id="434647at2759"/>
<gene>
    <name evidence="3" type="ORF">OLEA9_A075024</name>
</gene>
<evidence type="ECO:0000313" key="4">
    <source>
        <dbReference type="Proteomes" id="UP000594638"/>
    </source>
</evidence>
<dbReference type="GO" id="GO:0016020">
    <property type="term" value="C:membrane"/>
    <property type="evidence" value="ECO:0007669"/>
    <property type="project" value="UniProtKB-SubCell"/>
</dbReference>
<dbReference type="PANTHER" id="PTHR12300">
    <property type="entry name" value="HVA22-LIKE PROTEINS"/>
    <property type="match status" value="1"/>
</dbReference>
<feature type="region of interest" description="Disordered" evidence="2">
    <location>
        <begin position="147"/>
        <end position="301"/>
    </location>
</feature>
<dbReference type="PANTHER" id="PTHR12300:SF117">
    <property type="entry name" value="LP05237P-RELATED"/>
    <property type="match status" value="1"/>
</dbReference>
<dbReference type="InterPro" id="IPR004345">
    <property type="entry name" value="TB2_DP1_HVA22"/>
</dbReference>
<protein>
    <recommendedName>
        <fullName evidence="1">HVA22-like protein</fullName>
    </recommendedName>
</protein>
<feature type="compositionally biased region" description="Low complexity" evidence="2">
    <location>
        <begin position="147"/>
        <end position="156"/>
    </location>
</feature>
<reference evidence="3 4" key="1">
    <citation type="submission" date="2019-12" db="EMBL/GenBank/DDBJ databases">
        <authorList>
            <person name="Alioto T."/>
            <person name="Alioto T."/>
            <person name="Gomez Garrido J."/>
        </authorList>
    </citation>
    <scope>NUCLEOTIDE SEQUENCE [LARGE SCALE GENOMIC DNA]</scope>
</reference>
<dbReference type="EMBL" id="CACTIH010004056">
    <property type="protein sequence ID" value="CAA2989077.1"/>
    <property type="molecule type" value="Genomic_DNA"/>
</dbReference>
<keyword evidence="4" id="KW-1185">Reference proteome</keyword>
<proteinExistence type="inferred from homology"/>
<organism evidence="3 4">
    <name type="scientific">Olea europaea subsp. europaea</name>
    <dbReference type="NCBI Taxonomy" id="158383"/>
    <lineage>
        <taxon>Eukaryota</taxon>
        <taxon>Viridiplantae</taxon>
        <taxon>Streptophyta</taxon>
        <taxon>Embryophyta</taxon>
        <taxon>Tracheophyta</taxon>
        <taxon>Spermatophyta</taxon>
        <taxon>Magnoliopsida</taxon>
        <taxon>eudicotyledons</taxon>
        <taxon>Gunneridae</taxon>
        <taxon>Pentapetalae</taxon>
        <taxon>asterids</taxon>
        <taxon>lamiids</taxon>
        <taxon>Lamiales</taxon>
        <taxon>Oleaceae</taxon>
        <taxon>Oleeae</taxon>
        <taxon>Olea</taxon>
    </lineage>
</organism>